<dbReference type="InterPro" id="IPR012677">
    <property type="entry name" value="Nucleotide-bd_a/b_plait_sf"/>
</dbReference>
<evidence type="ECO:0000256" key="4">
    <source>
        <dbReference type="SAM" id="SignalP"/>
    </source>
</evidence>
<evidence type="ECO:0000256" key="2">
    <source>
        <dbReference type="PROSITE-ProRule" id="PRU00176"/>
    </source>
</evidence>
<feature type="non-terminal residue" evidence="6">
    <location>
        <position position="1"/>
    </location>
</feature>
<feature type="chain" id="PRO_5008900106" evidence="4">
    <location>
        <begin position="25"/>
        <end position="536"/>
    </location>
</feature>
<dbReference type="InterPro" id="IPR000504">
    <property type="entry name" value="RRM_dom"/>
</dbReference>
<proteinExistence type="predicted"/>
<dbReference type="GO" id="GO:0003723">
    <property type="term" value="F:RNA binding"/>
    <property type="evidence" value="ECO:0007669"/>
    <property type="project" value="UniProtKB-UniRule"/>
</dbReference>
<dbReference type="InterPro" id="IPR035979">
    <property type="entry name" value="RBD_domain_sf"/>
</dbReference>
<feature type="region of interest" description="Disordered" evidence="3">
    <location>
        <begin position="23"/>
        <end position="127"/>
    </location>
</feature>
<dbReference type="GO" id="GO:1990904">
    <property type="term" value="C:ribonucleoprotein complex"/>
    <property type="evidence" value="ECO:0007669"/>
    <property type="project" value="UniProtKB-KW"/>
</dbReference>
<dbReference type="PANTHER" id="PTHR48024:SF9">
    <property type="entry name" value="UBP1-ASSOCIATED PROTEINS 1A-RELATED"/>
    <property type="match status" value="1"/>
</dbReference>
<dbReference type="SUPFAM" id="SSF54928">
    <property type="entry name" value="RNA-binding domain, RBD"/>
    <property type="match status" value="2"/>
</dbReference>
<feature type="domain" description="RRM" evidence="5">
    <location>
        <begin position="169"/>
        <end position="237"/>
    </location>
</feature>
<sequence>VSSPFPRRTLLLLLLLFSAPMVSSKKRKVRRVEASQPVPVQPTPQPKHDDEEEEEQVDYEASEEIHHSQPQPQPQPQPQLLHQHQQHPEEEDNYEDPEEDPEAEEGGGDDDSSDDDGENDEDEEEKDVAKLLEPFSRDQLVALLCAAAASDPRTLSEIRHAADQEPAHRKIFVHGLSYGTSADTLRSFFTQYGEIEQCKVVTDRASGKSRGYGFILFRHRGAARRSLREPQKQLDGRLTACQLATVGPIATSPAALQPPPLPPPPPQAAPSHPQQAPYHTPQEVLPRKIFVGNVHPDTNKDRLFQFFSQYGEIEEGPIGFDRQTGKAKGYALFIYKTVEGARRALQEPNKTLDGKFLYCQKANDSQRVKAAAAAAAASGATSTPSSVASEVQGNMVYSVTPGGTMAFPGMDLGLAQGLLGAALPFAQGMQANPAALAMLAAAGQNPAAFGVPPAMIASLNPAFAAAAMNQGGAQVVPSTQVPTMQGYGMGGNAGYQNVGYQGQPTQQSAGSYQGAPMAHAPAMRPTAGPMGGYGPH</sequence>
<dbReference type="EMBL" id="GDJX01015455">
    <property type="protein sequence ID" value="JAT52481.1"/>
    <property type="molecule type" value="Transcribed_RNA"/>
</dbReference>
<feature type="compositionally biased region" description="Acidic residues" evidence="3">
    <location>
        <begin position="50"/>
        <end position="62"/>
    </location>
</feature>
<keyword evidence="4" id="KW-0732">Signal</keyword>
<dbReference type="AlphaFoldDB" id="A0A1D1YCX3"/>
<evidence type="ECO:0000256" key="1">
    <source>
        <dbReference type="ARBA" id="ARBA00022884"/>
    </source>
</evidence>
<evidence type="ECO:0000259" key="5">
    <source>
        <dbReference type="PROSITE" id="PS50102"/>
    </source>
</evidence>
<dbReference type="PROSITE" id="PS50102">
    <property type="entry name" value="RRM"/>
    <property type="match status" value="2"/>
</dbReference>
<dbReference type="PANTHER" id="PTHR48024">
    <property type="entry name" value="GEO13361P1-RELATED"/>
    <property type="match status" value="1"/>
</dbReference>
<feature type="signal peptide" evidence="4">
    <location>
        <begin position="1"/>
        <end position="24"/>
    </location>
</feature>
<dbReference type="SMART" id="SM00360">
    <property type="entry name" value="RRM"/>
    <property type="match status" value="2"/>
</dbReference>
<accession>A0A1D1YCX3</accession>
<feature type="compositionally biased region" description="Acidic residues" evidence="3">
    <location>
        <begin position="89"/>
        <end position="126"/>
    </location>
</feature>
<dbReference type="InterPro" id="IPR050886">
    <property type="entry name" value="RNA-binding_reg"/>
</dbReference>
<keyword evidence="1 2" id="KW-0694">RNA-binding</keyword>
<dbReference type="Pfam" id="PF00076">
    <property type="entry name" value="RRM_1"/>
    <property type="match status" value="2"/>
</dbReference>
<feature type="compositionally biased region" description="Pro residues" evidence="3">
    <location>
        <begin position="256"/>
        <end position="268"/>
    </location>
</feature>
<feature type="region of interest" description="Disordered" evidence="3">
    <location>
        <begin position="251"/>
        <end position="279"/>
    </location>
</feature>
<evidence type="ECO:0000256" key="3">
    <source>
        <dbReference type="SAM" id="MobiDB-lite"/>
    </source>
</evidence>
<feature type="domain" description="RRM" evidence="5">
    <location>
        <begin position="287"/>
        <end position="375"/>
    </location>
</feature>
<keyword evidence="6" id="KW-0687">Ribonucleoprotein</keyword>
<dbReference type="GO" id="GO:0005634">
    <property type="term" value="C:nucleus"/>
    <property type="evidence" value="ECO:0007669"/>
    <property type="project" value="TreeGrafter"/>
</dbReference>
<protein>
    <submittedName>
        <fullName evidence="6">Heterogeneous nuclear ribonucleoprotein A/B</fullName>
    </submittedName>
</protein>
<dbReference type="Gene3D" id="3.30.70.330">
    <property type="match status" value="2"/>
</dbReference>
<reference evidence="6" key="1">
    <citation type="submission" date="2015-07" db="EMBL/GenBank/DDBJ databases">
        <title>Transcriptome Assembly of Anthurium amnicola.</title>
        <authorList>
            <person name="Suzuki J."/>
        </authorList>
    </citation>
    <scope>NUCLEOTIDE SEQUENCE</scope>
</reference>
<gene>
    <name evidence="6" type="primary">Hnrnpab_2</name>
    <name evidence="6" type="ORF">g.84134</name>
</gene>
<name>A0A1D1YCX3_9ARAE</name>
<organism evidence="6">
    <name type="scientific">Anthurium amnicola</name>
    <dbReference type="NCBI Taxonomy" id="1678845"/>
    <lineage>
        <taxon>Eukaryota</taxon>
        <taxon>Viridiplantae</taxon>
        <taxon>Streptophyta</taxon>
        <taxon>Embryophyta</taxon>
        <taxon>Tracheophyta</taxon>
        <taxon>Spermatophyta</taxon>
        <taxon>Magnoliopsida</taxon>
        <taxon>Liliopsida</taxon>
        <taxon>Araceae</taxon>
        <taxon>Pothoideae</taxon>
        <taxon>Potheae</taxon>
        <taxon>Anthurium</taxon>
    </lineage>
</organism>
<evidence type="ECO:0000313" key="6">
    <source>
        <dbReference type="EMBL" id="JAT52481.1"/>
    </source>
</evidence>